<dbReference type="AlphaFoldDB" id="A0A8X6SF38"/>
<reference evidence="2" key="1">
    <citation type="submission" date="2020-08" db="EMBL/GenBank/DDBJ databases">
        <title>Multicomponent nature underlies the extraordinary mechanical properties of spider dragline silk.</title>
        <authorList>
            <person name="Kono N."/>
            <person name="Nakamura H."/>
            <person name="Mori M."/>
            <person name="Yoshida Y."/>
            <person name="Ohtoshi R."/>
            <person name="Malay A.D."/>
            <person name="Moran D.A.P."/>
            <person name="Tomita M."/>
            <person name="Numata K."/>
            <person name="Arakawa K."/>
        </authorList>
    </citation>
    <scope>NUCLEOTIDE SEQUENCE</scope>
</reference>
<proteinExistence type="predicted"/>
<evidence type="ECO:0000313" key="2">
    <source>
        <dbReference type="EMBL" id="GFY12071.1"/>
    </source>
</evidence>
<name>A0A8X6SF38_TRICX</name>
<evidence type="ECO:0000256" key="1">
    <source>
        <dbReference type="SAM" id="MobiDB-lite"/>
    </source>
</evidence>
<keyword evidence="3" id="KW-1185">Reference proteome</keyword>
<sequence length="102" mass="11530">MANRFTCRGSRAILKQHVSPSLFRPRHGGQPSNCQHSGGRSRRLTTPSRANRYINERLSLKSHLPGSVPHLCVRGKFCHLVHGGLVKGSDQRIRKNTDPYKY</sequence>
<dbReference type="Proteomes" id="UP000887159">
    <property type="component" value="Unassembled WGS sequence"/>
</dbReference>
<accession>A0A8X6SF38</accession>
<protein>
    <submittedName>
        <fullName evidence="2">Uncharacterized protein</fullName>
    </submittedName>
</protein>
<feature type="region of interest" description="Disordered" evidence="1">
    <location>
        <begin position="18"/>
        <end position="48"/>
    </location>
</feature>
<organism evidence="2 3">
    <name type="scientific">Trichonephila clavipes</name>
    <name type="common">Golden silk orbweaver</name>
    <name type="synonym">Nephila clavipes</name>
    <dbReference type="NCBI Taxonomy" id="2585209"/>
    <lineage>
        <taxon>Eukaryota</taxon>
        <taxon>Metazoa</taxon>
        <taxon>Ecdysozoa</taxon>
        <taxon>Arthropoda</taxon>
        <taxon>Chelicerata</taxon>
        <taxon>Arachnida</taxon>
        <taxon>Araneae</taxon>
        <taxon>Araneomorphae</taxon>
        <taxon>Entelegynae</taxon>
        <taxon>Araneoidea</taxon>
        <taxon>Nephilidae</taxon>
        <taxon>Trichonephila</taxon>
    </lineage>
</organism>
<feature type="compositionally biased region" description="Polar residues" evidence="1">
    <location>
        <begin position="30"/>
        <end position="48"/>
    </location>
</feature>
<comment type="caution">
    <text evidence="2">The sequence shown here is derived from an EMBL/GenBank/DDBJ whole genome shotgun (WGS) entry which is preliminary data.</text>
</comment>
<evidence type="ECO:0000313" key="3">
    <source>
        <dbReference type="Proteomes" id="UP000887159"/>
    </source>
</evidence>
<gene>
    <name evidence="2" type="ORF">TNCV_4975711</name>
</gene>
<dbReference type="EMBL" id="BMAU01021309">
    <property type="protein sequence ID" value="GFY12071.1"/>
    <property type="molecule type" value="Genomic_DNA"/>
</dbReference>